<feature type="transmembrane region" description="Helical" evidence="7">
    <location>
        <begin position="305"/>
        <end position="331"/>
    </location>
</feature>
<dbReference type="Gene3D" id="1.20.1720.10">
    <property type="entry name" value="Multidrug resistance protein D"/>
    <property type="match status" value="1"/>
</dbReference>
<dbReference type="NCBIfam" id="TIGR00711">
    <property type="entry name" value="efflux_EmrB"/>
    <property type="match status" value="1"/>
</dbReference>
<evidence type="ECO:0000256" key="1">
    <source>
        <dbReference type="ARBA" id="ARBA00004651"/>
    </source>
</evidence>
<dbReference type="Gene3D" id="1.20.1250.20">
    <property type="entry name" value="MFS general substrate transporter like domains"/>
    <property type="match status" value="1"/>
</dbReference>
<feature type="transmembrane region" description="Helical" evidence="7">
    <location>
        <begin position="343"/>
        <end position="361"/>
    </location>
</feature>
<proteinExistence type="predicted"/>
<dbReference type="EMBL" id="JQBK01000145">
    <property type="protein sequence ID" value="KRN78889.1"/>
    <property type="molecule type" value="Genomic_DNA"/>
</dbReference>
<feature type="transmembrane region" description="Helical" evidence="7">
    <location>
        <begin position="178"/>
        <end position="198"/>
    </location>
</feature>
<organism evidence="9 10">
    <name type="scientific">Ligilactobacillus acidipiscis</name>
    <dbReference type="NCBI Taxonomy" id="89059"/>
    <lineage>
        <taxon>Bacteria</taxon>
        <taxon>Bacillati</taxon>
        <taxon>Bacillota</taxon>
        <taxon>Bacilli</taxon>
        <taxon>Lactobacillales</taxon>
        <taxon>Lactobacillaceae</taxon>
        <taxon>Ligilactobacillus</taxon>
    </lineage>
</organism>
<feature type="transmembrane region" description="Helical" evidence="7">
    <location>
        <begin position="90"/>
        <end position="113"/>
    </location>
</feature>
<dbReference type="InterPro" id="IPR011701">
    <property type="entry name" value="MFS"/>
</dbReference>
<dbReference type="PANTHER" id="PTHR42718">
    <property type="entry name" value="MAJOR FACILITATOR SUPERFAMILY MULTIDRUG TRANSPORTER MFSC"/>
    <property type="match status" value="1"/>
</dbReference>
<feature type="transmembrane region" description="Helical" evidence="7">
    <location>
        <begin position="21"/>
        <end position="38"/>
    </location>
</feature>
<evidence type="ECO:0000256" key="3">
    <source>
        <dbReference type="ARBA" id="ARBA00022475"/>
    </source>
</evidence>
<dbReference type="InterPro" id="IPR004638">
    <property type="entry name" value="EmrB-like"/>
</dbReference>
<evidence type="ECO:0000256" key="7">
    <source>
        <dbReference type="SAM" id="Phobius"/>
    </source>
</evidence>
<reference evidence="9 10" key="1">
    <citation type="journal article" date="2015" name="Genome Announc.">
        <title>Expanding the biotechnology potential of lactobacilli through comparative genomics of 213 strains and associated genera.</title>
        <authorList>
            <person name="Sun Z."/>
            <person name="Harris H.M."/>
            <person name="McCann A."/>
            <person name="Guo C."/>
            <person name="Argimon S."/>
            <person name="Zhang W."/>
            <person name="Yang X."/>
            <person name="Jeffery I.B."/>
            <person name="Cooney J.C."/>
            <person name="Kagawa T.F."/>
            <person name="Liu W."/>
            <person name="Song Y."/>
            <person name="Salvetti E."/>
            <person name="Wrobel A."/>
            <person name="Rasinkangas P."/>
            <person name="Parkhill J."/>
            <person name="Rea M.C."/>
            <person name="O'Sullivan O."/>
            <person name="Ritari J."/>
            <person name="Douillard F.P."/>
            <person name="Paul Ross R."/>
            <person name="Yang R."/>
            <person name="Briner A.E."/>
            <person name="Felis G.E."/>
            <person name="de Vos W.M."/>
            <person name="Barrangou R."/>
            <person name="Klaenhammer T.R."/>
            <person name="Caufield P.W."/>
            <person name="Cui Y."/>
            <person name="Zhang H."/>
            <person name="O'Toole P.W."/>
        </authorList>
    </citation>
    <scope>NUCLEOTIDE SEQUENCE [LARGE SCALE GENOMIC DNA]</scope>
    <source>
        <strain evidence="9 10">DSM 15353</strain>
    </source>
</reference>
<name>A0A0R2JP19_9LACO</name>
<evidence type="ECO:0000313" key="9">
    <source>
        <dbReference type="EMBL" id="KRN78889.1"/>
    </source>
</evidence>
<dbReference type="GO" id="GO:0005886">
    <property type="term" value="C:plasma membrane"/>
    <property type="evidence" value="ECO:0007669"/>
    <property type="project" value="UniProtKB-SubCell"/>
</dbReference>
<dbReference type="Proteomes" id="UP000051491">
    <property type="component" value="Unassembled WGS sequence"/>
</dbReference>
<evidence type="ECO:0000256" key="6">
    <source>
        <dbReference type="ARBA" id="ARBA00023136"/>
    </source>
</evidence>
<dbReference type="AlphaFoldDB" id="A0A0R2JP19"/>
<feature type="transmembrane region" description="Helical" evidence="7">
    <location>
        <begin position="236"/>
        <end position="256"/>
    </location>
</feature>
<comment type="caution">
    <text evidence="9">The sequence shown here is derived from an EMBL/GenBank/DDBJ whole genome shotgun (WGS) entry which is preliminary data.</text>
</comment>
<evidence type="ECO:0000256" key="2">
    <source>
        <dbReference type="ARBA" id="ARBA00022448"/>
    </source>
</evidence>
<dbReference type="PANTHER" id="PTHR42718:SF43">
    <property type="entry name" value="LINCOMYCIN RESISTANCE PROTEIN LMRB"/>
    <property type="match status" value="1"/>
</dbReference>
<dbReference type="PATRIC" id="fig|89059.3.peg.515"/>
<evidence type="ECO:0000256" key="4">
    <source>
        <dbReference type="ARBA" id="ARBA00022692"/>
    </source>
</evidence>
<keyword evidence="6 7" id="KW-0472">Membrane</keyword>
<feature type="transmembrane region" description="Helical" evidence="7">
    <location>
        <begin position="406"/>
        <end position="429"/>
    </location>
</feature>
<sequence>MELSETQTVELPKAQVEVKRPWMAMAGMMIGAFVGMLSETSLNIALPNLMDTFGLAASTVQWLVTGYMLVIGIILPFSSLITKWFTTRQIVIFGLLDFIMGAVISALAPNFAILLTGRMIQGIATGLILPLMFTVAMAVFPPYKLGTAMGMCALVIMFAPAVGPTVTGLILGELSWNWIFWLFVPFLTIALILSLIGLENVGHVTKPHVDILSLVESIIAFSCLVMGASFASGLGWTSPIVLGMLVVGVLVLAAYVHRQLNIEAPVLNLRVFAKSSFAKGTACVMVDFAIILSSMYLLPQYIQRGMLLAVAFTGIIMLPGGIVNAIVSAFAGRLYDAIGAKKPASLGFLIAAIGTTMLLFATKDSSVAYIISAHIILMIGCPLAMSPSQTHALSSLKGLESADGSTILNTLQQVIGAIATALATSFLAFGQNSYTGKNDAAAFTNGTHYGFLFTLVLTILGLIIALTFKDKKTNK</sequence>
<gene>
    <name evidence="9" type="ORF">IV43_GL000505</name>
</gene>
<keyword evidence="5 7" id="KW-1133">Transmembrane helix</keyword>
<feature type="transmembrane region" description="Helical" evidence="7">
    <location>
        <begin position="152"/>
        <end position="172"/>
    </location>
</feature>
<comment type="subcellular location">
    <subcellularLocation>
        <location evidence="1">Cell membrane</location>
        <topology evidence="1">Multi-pass membrane protein</topology>
    </subcellularLocation>
</comment>
<dbReference type="GO" id="GO:0022857">
    <property type="term" value="F:transmembrane transporter activity"/>
    <property type="evidence" value="ECO:0007669"/>
    <property type="project" value="InterPro"/>
</dbReference>
<feature type="transmembrane region" description="Helical" evidence="7">
    <location>
        <begin position="367"/>
        <end position="385"/>
    </location>
</feature>
<dbReference type="RefSeq" id="WP_010495175.1">
    <property type="nucleotide sequence ID" value="NZ_JQBK01000145.1"/>
</dbReference>
<feature type="transmembrane region" description="Helical" evidence="7">
    <location>
        <begin position="277"/>
        <end position="299"/>
    </location>
</feature>
<dbReference type="CDD" id="cd17503">
    <property type="entry name" value="MFS_LmrB_MDR_like"/>
    <property type="match status" value="1"/>
</dbReference>
<evidence type="ECO:0000313" key="10">
    <source>
        <dbReference type="Proteomes" id="UP000051491"/>
    </source>
</evidence>
<feature type="transmembrane region" description="Helical" evidence="7">
    <location>
        <begin position="210"/>
        <end position="230"/>
    </location>
</feature>
<feature type="domain" description="Major facilitator superfamily (MFS) profile" evidence="8">
    <location>
        <begin position="24"/>
        <end position="473"/>
    </location>
</feature>
<keyword evidence="4 7" id="KW-0812">Transmembrane</keyword>
<keyword evidence="3" id="KW-1003">Cell membrane</keyword>
<keyword evidence="2" id="KW-0813">Transport</keyword>
<feature type="transmembrane region" description="Helical" evidence="7">
    <location>
        <begin position="119"/>
        <end position="140"/>
    </location>
</feature>
<dbReference type="InterPro" id="IPR036259">
    <property type="entry name" value="MFS_trans_sf"/>
</dbReference>
<dbReference type="InterPro" id="IPR020846">
    <property type="entry name" value="MFS_dom"/>
</dbReference>
<protein>
    <submittedName>
        <fullName evidence="9">Major facilitator superfamily permease</fullName>
    </submittedName>
</protein>
<dbReference type="PROSITE" id="PS50850">
    <property type="entry name" value="MFS"/>
    <property type="match status" value="1"/>
</dbReference>
<dbReference type="Pfam" id="PF07690">
    <property type="entry name" value="MFS_1"/>
    <property type="match status" value="1"/>
</dbReference>
<feature type="transmembrane region" description="Helical" evidence="7">
    <location>
        <begin position="58"/>
        <end position="78"/>
    </location>
</feature>
<evidence type="ECO:0000259" key="8">
    <source>
        <dbReference type="PROSITE" id="PS50850"/>
    </source>
</evidence>
<dbReference type="PRINTS" id="PR01036">
    <property type="entry name" value="TCRTETB"/>
</dbReference>
<evidence type="ECO:0000256" key="5">
    <source>
        <dbReference type="ARBA" id="ARBA00022989"/>
    </source>
</evidence>
<accession>A0A0R2JP19</accession>
<feature type="transmembrane region" description="Helical" evidence="7">
    <location>
        <begin position="449"/>
        <end position="468"/>
    </location>
</feature>
<dbReference type="SUPFAM" id="SSF103473">
    <property type="entry name" value="MFS general substrate transporter"/>
    <property type="match status" value="1"/>
</dbReference>